<dbReference type="Proteomes" id="UP001162992">
    <property type="component" value="Chromosome 8"/>
</dbReference>
<gene>
    <name evidence="1" type="ORF">O6H91_08G063600</name>
</gene>
<reference evidence="2" key="1">
    <citation type="journal article" date="2024" name="Proc. Natl. Acad. Sci. U.S.A.">
        <title>Extraordinary preservation of gene collinearity over three hundred million years revealed in homosporous lycophytes.</title>
        <authorList>
            <person name="Li C."/>
            <person name="Wickell D."/>
            <person name="Kuo L.Y."/>
            <person name="Chen X."/>
            <person name="Nie B."/>
            <person name="Liao X."/>
            <person name="Peng D."/>
            <person name="Ji J."/>
            <person name="Jenkins J."/>
            <person name="Williams M."/>
            <person name="Shu S."/>
            <person name="Plott C."/>
            <person name="Barry K."/>
            <person name="Rajasekar S."/>
            <person name="Grimwood J."/>
            <person name="Han X."/>
            <person name="Sun S."/>
            <person name="Hou Z."/>
            <person name="He W."/>
            <person name="Dai G."/>
            <person name="Sun C."/>
            <person name="Schmutz J."/>
            <person name="Leebens-Mack J.H."/>
            <person name="Li F.W."/>
            <person name="Wang L."/>
        </authorList>
    </citation>
    <scope>NUCLEOTIDE SEQUENCE [LARGE SCALE GENOMIC DNA]</scope>
    <source>
        <strain evidence="2">cv. PW_Plant_1</strain>
    </source>
</reference>
<protein>
    <submittedName>
        <fullName evidence="1">Uncharacterized protein</fullName>
    </submittedName>
</protein>
<keyword evidence="2" id="KW-1185">Reference proteome</keyword>
<proteinExistence type="predicted"/>
<organism evidence="1 2">
    <name type="scientific">Diphasiastrum complanatum</name>
    <name type="common">Issler's clubmoss</name>
    <name type="synonym">Lycopodium complanatum</name>
    <dbReference type="NCBI Taxonomy" id="34168"/>
    <lineage>
        <taxon>Eukaryota</taxon>
        <taxon>Viridiplantae</taxon>
        <taxon>Streptophyta</taxon>
        <taxon>Embryophyta</taxon>
        <taxon>Tracheophyta</taxon>
        <taxon>Lycopodiopsida</taxon>
        <taxon>Lycopodiales</taxon>
        <taxon>Lycopodiaceae</taxon>
        <taxon>Lycopodioideae</taxon>
        <taxon>Diphasiastrum</taxon>
    </lineage>
</organism>
<evidence type="ECO:0000313" key="1">
    <source>
        <dbReference type="EMBL" id="KAJ7546982.1"/>
    </source>
</evidence>
<comment type="caution">
    <text evidence="1">The sequence shown here is derived from an EMBL/GenBank/DDBJ whole genome shotgun (WGS) entry which is preliminary data.</text>
</comment>
<evidence type="ECO:0000313" key="2">
    <source>
        <dbReference type="Proteomes" id="UP001162992"/>
    </source>
</evidence>
<name>A0ACC2CYE6_DIPCM</name>
<sequence>MGYESKVTPKKMQISIPSYFRCPISSDLMKDPVTLCTGNTYDRESIQRWLGDGNNFCPVTMKNLETQELIPNHNLRRLIQAWCVANQSEGVERIPTPKQPLERPQVDLLLRDIVSPKRRLQAFEDLKSKAKESEENRRRIVEGGAVNVLASIVASNNPETRDFNYSACEEAVGTLALLPIDENDRKMLTQSKLLSVLSLVLCTGSLQGKRNVASLLEILATNRDECIVIGSVEGLIGSLVQLLEEDLHRTAVKTCLRSLLAICSPLRNRVKTVEAGAVKLLVELLPEAERGTAELTLAVLELLCRCAEGRVAVSEHALAIPVLARKIFRVSDLATDSAVVTLWAICKYSPDKKIQRRVIESGVLSKLFFFVQTDYKSRIKLKAADLLRILHNACRDQVAA</sequence>
<accession>A0ACC2CYE6</accession>
<dbReference type="EMBL" id="CM055099">
    <property type="protein sequence ID" value="KAJ7546982.1"/>
    <property type="molecule type" value="Genomic_DNA"/>
</dbReference>